<dbReference type="InterPro" id="IPR027483">
    <property type="entry name" value="PInositol-4-P-4/5-kinase_C_sf"/>
</dbReference>
<organism evidence="2">
    <name type="scientific">Asparagus officinalis</name>
    <name type="common">Garden asparagus</name>
    <dbReference type="NCBI Taxonomy" id="4686"/>
    <lineage>
        <taxon>Eukaryota</taxon>
        <taxon>Viridiplantae</taxon>
        <taxon>Streptophyta</taxon>
        <taxon>Embryophyta</taxon>
        <taxon>Tracheophyta</taxon>
        <taxon>Spermatophyta</taxon>
        <taxon>Magnoliopsida</taxon>
        <taxon>Liliopsida</taxon>
        <taxon>Asparagales</taxon>
        <taxon>Asparagaceae</taxon>
        <taxon>Asparagoideae</taxon>
        <taxon>Asparagus</taxon>
    </lineage>
</organism>
<dbReference type="EMBL" id="AC183409">
    <property type="protein sequence ID" value="ABB55327.1"/>
    <property type="molecule type" value="Genomic_DNA"/>
</dbReference>
<keyword evidence="2" id="KW-0808">Transferase</keyword>
<feature type="compositionally biased region" description="Acidic residues" evidence="1">
    <location>
        <begin position="31"/>
        <end position="44"/>
    </location>
</feature>
<proteinExistence type="predicted"/>
<reference evidence="2" key="1">
    <citation type="submission" date="2006-04" db="EMBL/GenBank/DDBJ databases">
        <title>Comparative Sequence and Genetic Analyses of the Asparagus, Onion, and Rice Genomes Reveal Similar Structures, But No Microsynteny.</title>
        <authorList>
            <person name="Jernej J."/>
            <person name="Suzuki G."/>
            <person name="McCallum J."/>
            <person name="Cheung F."/>
            <person name="Arbogast T."/>
            <person name="Tallon L.J."/>
            <person name="Smith S."/>
            <person name="Utterback T."/>
            <person name="Havey M.J."/>
            <person name="Town C.D."/>
        </authorList>
    </citation>
    <scope>NUCLEOTIDE SEQUENCE</scope>
</reference>
<dbReference type="GO" id="GO:0000285">
    <property type="term" value="F:1-phosphatidylinositol-3-phosphate 5-kinase activity"/>
    <property type="evidence" value="ECO:0007669"/>
    <property type="project" value="TreeGrafter"/>
</dbReference>
<dbReference type="GO" id="GO:0010008">
    <property type="term" value="C:endosome membrane"/>
    <property type="evidence" value="ECO:0007669"/>
    <property type="project" value="TreeGrafter"/>
</dbReference>
<dbReference type="SUPFAM" id="SSF56104">
    <property type="entry name" value="SAICAR synthase-like"/>
    <property type="match status" value="1"/>
</dbReference>
<dbReference type="AlphaFoldDB" id="Q2XNU5"/>
<evidence type="ECO:0000256" key="1">
    <source>
        <dbReference type="SAM" id="MobiDB-lite"/>
    </source>
</evidence>
<dbReference type="PANTHER" id="PTHR45748">
    <property type="entry name" value="1-PHOSPHATIDYLINOSITOL 3-PHOSPHATE 5-KINASE-RELATED"/>
    <property type="match status" value="1"/>
</dbReference>
<sequence length="151" mass="17242">MAAFALHNYIRINSVDDPLFTVLEQQPNYVPEDETQDELEDLDENNNSSRGTTSEMREDKHMENWVKASGIFGGPKNVAPTVISPKQYKKRFRKAMTEYATSFNSPFGTDFNNPIASPTQTVVGERRSLRIQHRSTKRVNSFSLTSHAEWT</sequence>
<gene>
    <name evidence="2" type="ORF">12.t00044</name>
</gene>
<evidence type="ECO:0000313" key="2">
    <source>
        <dbReference type="EMBL" id="ABB55327.1"/>
    </source>
</evidence>
<keyword evidence="2" id="KW-0418">Kinase</keyword>
<name>Q2XNU5_ASPOF</name>
<feature type="region of interest" description="Disordered" evidence="1">
    <location>
        <begin position="31"/>
        <end position="60"/>
    </location>
</feature>
<dbReference type="PANTHER" id="PTHR45748:SF7">
    <property type="entry name" value="1-PHOSPHATIDYLINOSITOL 3-PHOSPHATE 5-KINASE-RELATED"/>
    <property type="match status" value="1"/>
</dbReference>
<dbReference type="Gene3D" id="3.30.810.10">
    <property type="entry name" value="2-Layer Sandwich"/>
    <property type="match status" value="1"/>
</dbReference>
<protein>
    <submittedName>
        <fullName evidence="2">Phosphotidyl inositol kinase family protein</fullName>
    </submittedName>
</protein>
<accession>Q2XNU5</accession>
<dbReference type="GO" id="GO:0046854">
    <property type="term" value="P:phosphatidylinositol phosphate biosynthetic process"/>
    <property type="evidence" value="ECO:0007669"/>
    <property type="project" value="TreeGrafter"/>
</dbReference>